<name>A0A917AE44_9RHOB</name>
<keyword evidence="1" id="KW-1133">Transmembrane helix</keyword>
<feature type="transmembrane region" description="Helical" evidence="1">
    <location>
        <begin position="204"/>
        <end position="222"/>
    </location>
</feature>
<dbReference type="GO" id="GO:0016020">
    <property type="term" value="C:membrane"/>
    <property type="evidence" value="ECO:0007669"/>
    <property type="project" value="InterPro"/>
</dbReference>
<keyword evidence="2" id="KW-0560">Oxidoreductase</keyword>
<proteinExistence type="predicted"/>
<dbReference type="PANTHER" id="PTHR38457:SF1">
    <property type="entry name" value="REGULATOR ABRB-RELATED"/>
    <property type="match status" value="1"/>
</dbReference>
<dbReference type="Pfam" id="PF05145">
    <property type="entry name" value="AbrB"/>
    <property type="match status" value="1"/>
</dbReference>
<dbReference type="PANTHER" id="PTHR38457">
    <property type="entry name" value="REGULATOR ABRB-RELATED"/>
    <property type="match status" value="1"/>
</dbReference>
<comment type="caution">
    <text evidence="2">The sequence shown here is derived from an EMBL/GenBank/DDBJ whole genome shotgun (WGS) entry which is preliminary data.</text>
</comment>
<feature type="transmembrane region" description="Helical" evidence="1">
    <location>
        <begin position="139"/>
        <end position="159"/>
    </location>
</feature>
<evidence type="ECO:0000313" key="3">
    <source>
        <dbReference type="Proteomes" id="UP000612855"/>
    </source>
</evidence>
<dbReference type="Proteomes" id="UP000612855">
    <property type="component" value="Unassembled WGS sequence"/>
</dbReference>
<dbReference type="AlphaFoldDB" id="A0A917AE44"/>
<evidence type="ECO:0000313" key="2">
    <source>
        <dbReference type="EMBL" id="GGE46180.1"/>
    </source>
</evidence>
<feature type="transmembrane region" description="Helical" evidence="1">
    <location>
        <begin position="179"/>
        <end position="197"/>
    </location>
</feature>
<accession>A0A917AE44</accession>
<dbReference type="InterPro" id="IPR017516">
    <property type="entry name" value="AbrB_dup"/>
</dbReference>
<feature type="transmembrane region" description="Helical" evidence="1">
    <location>
        <begin position="30"/>
        <end position="46"/>
    </location>
</feature>
<keyword evidence="3" id="KW-1185">Reference proteome</keyword>
<feature type="transmembrane region" description="Helical" evidence="1">
    <location>
        <begin position="317"/>
        <end position="338"/>
    </location>
</feature>
<evidence type="ECO:0000256" key="1">
    <source>
        <dbReference type="SAM" id="Phobius"/>
    </source>
</evidence>
<feature type="transmembrane region" description="Helical" evidence="1">
    <location>
        <begin position="258"/>
        <end position="279"/>
    </location>
</feature>
<dbReference type="EMBL" id="BMFJ01000002">
    <property type="protein sequence ID" value="GGE46180.1"/>
    <property type="molecule type" value="Genomic_DNA"/>
</dbReference>
<dbReference type="GO" id="GO:0004497">
    <property type="term" value="F:monooxygenase activity"/>
    <property type="evidence" value="ECO:0007669"/>
    <property type="project" value="UniProtKB-KW"/>
</dbReference>
<sequence length="350" mass="37093">MGDLLRIALTLAIGTVGGAIFFWLNLPLPWLLGAMLSVTIVSIGGFEMKSRIELRNMGLAVLGVFIGSGYGPHAFDGIATWVPTILGTMLVTTIAGSAGIWYLKSRAHQDSATAYFSAMPGGMNEMVVVGERFGADIRYVALSHAVRVLVTISFVAFAFRIMDGYVPDPSVRGQDHPFILSQQLMLLAVAVTGALVGRLLRLPAPFFFGPILFSIAAHGFGLEGQPPALLQAAAQVVVGSTLGSRFVGVTARDISSTMWRSCIVTGIQLSAALGVAAVLGQLLPWGTKTIFLAFAPAGIAEMTITAIALGYDAPFVAAHQLARVILVFALSPLVFGYLRRRALFKGKQTP</sequence>
<feature type="transmembrane region" description="Helical" evidence="1">
    <location>
        <begin position="7"/>
        <end position="24"/>
    </location>
</feature>
<dbReference type="NCBIfam" id="TIGR03082">
    <property type="entry name" value="Gneg_AbrB_dup"/>
    <property type="match status" value="2"/>
</dbReference>
<keyword evidence="1" id="KW-0812">Transmembrane</keyword>
<keyword evidence="2" id="KW-0503">Monooxygenase</keyword>
<protein>
    <submittedName>
        <fullName evidence="2">Ammonia monooxygenase</fullName>
    </submittedName>
</protein>
<dbReference type="PIRSF" id="PIRSF038991">
    <property type="entry name" value="Protein_AbrB"/>
    <property type="match status" value="1"/>
</dbReference>
<gene>
    <name evidence="2" type="ORF">GCM10011360_36830</name>
</gene>
<reference evidence="3" key="1">
    <citation type="journal article" date="2019" name="Int. J. Syst. Evol. Microbiol.">
        <title>The Global Catalogue of Microorganisms (GCM) 10K type strain sequencing project: providing services to taxonomists for standard genome sequencing and annotation.</title>
        <authorList>
            <consortium name="The Broad Institute Genomics Platform"/>
            <consortium name="The Broad Institute Genome Sequencing Center for Infectious Disease"/>
            <person name="Wu L."/>
            <person name="Ma J."/>
        </authorList>
    </citation>
    <scope>NUCLEOTIDE SEQUENCE [LARGE SCALE GENOMIC DNA]</scope>
    <source>
        <strain evidence="3">CGMCC 1.12664</strain>
    </source>
</reference>
<feature type="transmembrane region" description="Helical" evidence="1">
    <location>
        <begin position="81"/>
        <end position="103"/>
    </location>
</feature>
<keyword evidence="1" id="KW-0472">Membrane</keyword>
<dbReference type="RefSeq" id="WP_188479280.1">
    <property type="nucleotide sequence ID" value="NZ_BMFJ01000002.1"/>
</dbReference>
<organism evidence="2 3">
    <name type="scientific">Primorskyibacter flagellatus</name>
    <dbReference type="NCBI Taxonomy" id="1387277"/>
    <lineage>
        <taxon>Bacteria</taxon>
        <taxon>Pseudomonadati</taxon>
        <taxon>Pseudomonadota</taxon>
        <taxon>Alphaproteobacteria</taxon>
        <taxon>Rhodobacterales</taxon>
        <taxon>Roseobacteraceae</taxon>
        <taxon>Primorskyibacter</taxon>
    </lineage>
</organism>
<feature type="transmembrane region" description="Helical" evidence="1">
    <location>
        <begin position="58"/>
        <end position="75"/>
    </location>
</feature>
<dbReference type="InterPro" id="IPR007820">
    <property type="entry name" value="AbrB_fam"/>
</dbReference>
<dbReference type="GO" id="GO:0010468">
    <property type="term" value="P:regulation of gene expression"/>
    <property type="evidence" value="ECO:0007669"/>
    <property type="project" value="InterPro"/>
</dbReference>